<dbReference type="SUPFAM" id="SSF57716">
    <property type="entry name" value="Glucocorticoid receptor-like (DNA-binding domain)"/>
    <property type="match status" value="1"/>
</dbReference>
<comment type="similarity">
    <text evidence="6">Belongs to the THAP1 family.</text>
</comment>
<feature type="domain" description="THAP-type" evidence="8">
    <location>
        <begin position="1"/>
        <end position="81"/>
    </location>
</feature>
<dbReference type="InterPro" id="IPR048365">
    <property type="entry name" value="TNP-like_RNaseH_N"/>
</dbReference>
<keyword evidence="6" id="KW-0804">Transcription</keyword>
<keyword evidence="6" id="KW-0805">Transcription regulation</keyword>
<dbReference type="GO" id="GO:0001935">
    <property type="term" value="P:endothelial cell proliferation"/>
    <property type="evidence" value="ECO:0007669"/>
    <property type="project" value="UniProtKB-UniRule"/>
</dbReference>
<dbReference type="Pfam" id="PF05485">
    <property type="entry name" value="THAP"/>
    <property type="match status" value="1"/>
</dbReference>
<dbReference type="SMART" id="SM00980">
    <property type="entry name" value="THAP"/>
    <property type="match status" value="1"/>
</dbReference>
<evidence type="ECO:0000256" key="3">
    <source>
        <dbReference type="ARBA" id="ARBA00022833"/>
    </source>
</evidence>
<dbReference type="InterPro" id="IPR006612">
    <property type="entry name" value="THAP_Znf"/>
</dbReference>
<dbReference type="GO" id="GO:0008270">
    <property type="term" value="F:zinc ion binding"/>
    <property type="evidence" value="ECO:0007669"/>
    <property type="project" value="UniProtKB-KW"/>
</dbReference>
<keyword evidence="3" id="KW-0862">Zinc</keyword>
<keyword evidence="4 5" id="KW-0238">DNA-binding</keyword>
<evidence type="ECO:0000313" key="11">
    <source>
        <dbReference type="Proteomes" id="UP001497482"/>
    </source>
</evidence>
<evidence type="ECO:0000256" key="2">
    <source>
        <dbReference type="ARBA" id="ARBA00022771"/>
    </source>
</evidence>
<comment type="subcellular location">
    <subcellularLocation>
        <location evidence="6">Nucleus</location>
        <location evidence="6">Nucleoplasm</location>
    </subcellularLocation>
</comment>
<comment type="function">
    <text evidence="6">DNA-binding transcription regulator that regulates endothelial cell proliferation and G1/S cell-cycle progression. Specifically binds the 5'-[AT]NTNN[GT]GGCA[AGT]-3' core DNA sequence and acts by modulating expression of pRB-E2F cell-cycle target genes.</text>
</comment>
<evidence type="ECO:0000259" key="8">
    <source>
        <dbReference type="PROSITE" id="PS50950"/>
    </source>
</evidence>
<keyword evidence="6" id="KW-0539">Nucleus</keyword>
<dbReference type="Pfam" id="PF21787">
    <property type="entry name" value="TNP-like_RNaseH_N"/>
    <property type="match status" value="1"/>
</dbReference>
<dbReference type="PROSITE" id="PS50950">
    <property type="entry name" value="ZF_THAP"/>
    <property type="match status" value="1"/>
</dbReference>
<dbReference type="PANTHER" id="PTHR46600">
    <property type="entry name" value="THAP DOMAIN-CONTAINING"/>
    <property type="match status" value="1"/>
</dbReference>
<evidence type="ECO:0000256" key="6">
    <source>
        <dbReference type="RuleBase" id="RU369073"/>
    </source>
</evidence>
<gene>
    <name evidence="9" type="ORF">KC01_LOCUS1631</name>
    <name evidence="10" type="ORF">KC01_LOCUS29318</name>
</gene>
<sequence>MPSCSAFNCTNGSRSAKHQFQLFRFPLNEKKRLAQWVAKVRRKNWVPSSNSRLCAAHFAEECFLVKGGKDHTYASKFENVELTEDKVIEFDQHTQSSIFDTSSDMSSTHEPQHSSPPKTAVALHSTSQVHLLEDGNTGVDELHIQDSELTQDSDIDKLQFSPQITSLVQSAITLDHQYVAGDIQESELTQDSDIDKLQFSPQITSLVQSAITLDHQYVAGDIQESELTQDSDIDKLQFSPQITSLVQSAITLDHQYVAGDIQESELTQDSDIDKLQFSPQIRHFVKSSITRDALVIMVVAIDDSWKLPVAYFFIDSLTGEERANILEHVVDSTTIPQPHSSLQPTNAFSSDSR</sequence>
<evidence type="ECO:0000313" key="9">
    <source>
        <dbReference type="EMBL" id="CAL1569155.1"/>
    </source>
</evidence>
<dbReference type="GO" id="GO:0000978">
    <property type="term" value="F:RNA polymerase II cis-regulatory region sequence-specific DNA binding"/>
    <property type="evidence" value="ECO:0007669"/>
    <property type="project" value="TreeGrafter"/>
</dbReference>
<feature type="compositionally biased region" description="Low complexity" evidence="7">
    <location>
        <begin position="99"/>
        <end position="108"/>
    </location>
</feature>
<evidence type="ECO:0000256" key="7">
    <source>
        <dbReference type="SAM" id="MobiDB-lite"/>
    </source>
</evidence>
<dbReference type="Proteomes" id="UP001497482">
    <property type="component" value="Chromosome 3"/>
</dbReference>
<evidence type="ECO:0000256" key="4">
    <source>
        <dbReference type="ARBA" id="ARBA00023125"/>
    </source>
</evidence>
<keyword evidence="2 5" id="KW-0863">Zinc-finger</keyword>
<dbReference type="AlphaFoldDB" id="A0AAV2IX99"/>
<dbReference type="GO" id="GO:0006357">
    <property type="term" value="P:regulation of transcription by RNA polymerase II"/>
    <property type="evidence" value="ECO:0007669"/>
    <property type="project" value="TreeGrafter"/>
</dbReference>
<name>A0AAV2IX99_KNICA</name>
<feature type="region of interest" description="Disordered" evidence="7">
    <location>
        <begin position="99"/>
        <end position="120"/>
    </location>
</feature>
<dbReference type="EMBL" id="OZ035823">
    <property type="protein sequence ID" value="CAL1569155.1"/>
    <property type="molecule type" value="Genomic_DNA"/>
</dbReference>
<dbReference type="EMBL" id="OZ035825">
    <property type="protein sequence ID" value="CAL1601330.1"/>
    <property type="molecule type" value="Genomic_DNA"/>
</dbReference>
<accession>A0AAV2IX99</accession>
<dbReference type="PANTHER" id="PTHR46600:SF7">
    <property type="entry name" value="SI:DKEY-228B2.6-RELATED"/>
    <property type="match status" value="1"/>
</dbReference>
<proteinExistence type="inferred from homology"/>
<dbReference type="InterPro" id="IPR026516">
    <property type="entry name" value="THAP1/10"/>
</dbReference>
<keyword evidence="1" id="KW-0479">Metal-binding</keyword>
<dbReference type="GO" id="GO:0005654">
    <property type="term" value="C:nucleoplasm"/>
    <property type="evidence" value="ECO:0007669"/>
    <property type="project" value="UniProtKB-SubCell"/>
</dbReference>
<protein>
    <recommendedName>
        <fullName evidence="6">THAP domain-containing protein 1</fullName>
    </recommendedName>
</protein>
<evidence type="ECO:0000256" key="5">
    <source>
        <dbReference type="PROSITE-ProRule" id="PRU00309"/>
    </source>
</evidence>
<dbReference type="Proteomes" id="UP001497482">
    <property type="component" value="Chromosome 1"/>
</dbReference>
<keyword evidence="6" id="KW-0131">Cell cycle</keyword>
<organism evidence="9 11">
    <name type="scientific">Knipowitschia caucasica</name>
    <name type="common">Caucasian dwarf goby</name>
    <name type="synonym">Pomatoschistus caucasicus</name>
    <dbReference type="NCBI Taxonomy" id="637954"/>
    <lineage>
        <taxon>Eukaryota</taxon>
        <taxon>Metazoa</taxon>
        <taxon>Chordata</taxon>
        <taxon>Craniata</taxon>
        <taxon>Vertebrata</taxon>
        <taxon>Euteleostomi</taxon>
        <taxon>Actinopterygii</taxon>
        <taxon>Neopterygii</taxon>
        <taxon>Teleostei</taxon>
        <taxon>Neoteleostei</taxon>
        <taxon>Acanthomorphata</taxon>
        <taxon>Gobiaria</taxon>
        <taxon>Gobiiformes</taxon>
        <taxon>Gobioidei</taxon>
        <taxon>Gobiidae</taxon>
        <taxon>Gobiinae</taxon>
        <taxon>Knipowitschia</taxon>
    </lineage>
</organism>
<keyword evidence="11" id="KW-1185">Reference proteome</keyword>
<dbReference type="GO" id="GO:0003700">
    <property type="term" value="F:DNA-binding transcription factor activity"/>
    <property type="evidence" value="ECO:0007669"/>
    <property type="project" value="UniProtKB-UniRule"/>
</dbReference>
<evidence type="ECO:0000313" key="10">
    <source>
        <dbReference type="EMBL" id="CAL1601330.1"/>
    </source>
</evidence>
<keyword evidence="6" id="KW-0175">Coiled coil</keyword>
<evidence type="ECO:0000256" key="1">
    <source>
        <dbReference type="ARBA" id="ARBA00022723"/>
    </source>
</evidence>
<reference evidence="9 11" key="1">
    <citation type="submission" date="2024-04" db="EMBL/GenBank/DDBJ databases">
        <authorList>
            <person name="Waldvogel A.-M."/>
            <person name="Schoenle A."/>
        </authorList>
    </citation>
    <scope>NUCLEOTIDE SEQUENCE [LARGE SCALE GENOMIC DNA]</scope>
</reference>
<dbReference type="SMART" id="SM00692">
    <property type="entry name" value="DM3"/>
    <property type="match status" value="1"/>
</dbReference>